<organism evidence="2 3">
    <name type="scientific">Spirosoma flavum</name>
    <dbReference type="NCBI Taxonomy" id="2048557"/>
    <lineage>
        <taxon>Bacteria</taxon>
        <taxon>Pseudomonadati</taxon>
        <taxon>Bacteroidota</taxon>
        <taxon>Cytophagia</taxon>
        <taxon>Cytophagales</taxon>
        <taxon>Cytophagaceae</taxon>
        <taxon>Spirosoma</taxon>
    </lineage>
</organism>
<accession>A0ABW6ALC2</accession>
<gene>
    <name evidence="2" type="ORF">ACFS25_16800</name>
</gene>
<dbReference type="Proteomes" id="UP001597512">
    <property type="component" value="Unassembled WGS sequence"/>
</dbReference>
<sequence length="33" mass="4003">MEQVFYAHKRRYGSRRIRAELQEKGCVLGRHQV</sequence>
<dbReference type="EMBL" id="JBHUOM010000016">
    <property type="protein sequence ID" value="MFD2935444.1"/>
    <property type="molecule type" value="Genomic_DNA"/>
</dbReference>
<protein>
    <submittedName>
        <fullName evidence="2">IS3 family transposase</fullName>
    </submittedName>
</protein>
<name>A0ABW6ALC2_9BACT</name>
<evidence type="ECO:0000313" key="2">
    <source>
        <dbReference type="EMBL" id="MFD2935444.1"/>
    </source>
</evidence>
<comment type="caution">
    <text evidence="2">The sequence shown here is derived from an EMBL/GenBank/DDBJ whole genome shotgun (WGS) entry which is preliminary data.</text>
</comment>
<feature type="domain" description="HTH-like" evidence="1">
    <location>
        <begin position="2"/>
        <end position="33"/>
    </location>
</feature>
<dbReference type="Pfam" id="PF13276">
    <property type="entry name" value="HTH_21"/>
    <property type="match status" value="1"/>
</dbReference>
<evidence type="ECO:0000313" key="3">
    <source>
        <dbReference type="Proteomes" id="UP001597512"/>
    </source>
</evidence>
<dbReference type="InterPro" id="IPR025948">
    <property type="entry name" value="HTH-like_dom"/>
</dbReference>
<keyword evidence="3" id="KW-1185">Reference proteome</keyword>
<evidence type="ECO:0000259" key="1">
    <source>
        <dbReference type="Pfam" id="PF13276"/>
    </source>
</evidence>
<reference evidence="3" key="1">
    <citation type="journal article" date="2019" name="Int. J. Syst. Evol. Microbiol.">
        <title>The Global Catalogue of Microorganisms (GCM) 10K type strain sequencing project: providing services to taxonomists for standard genome sequencing and annotation.</title>
        <authorList>
            <consortium name="The Broad Institute Genomics Platform"/>
            <consortium name="The Broad Institute Genome Sequencing Center for Infectious Disease"/>
            <person name="Wu L."/>
            <person name="Ma J."/>
        </authorList>
    </citation>
    <scope>NUCLEOTIDE SEQUENCE [LARGE SCALE GENOMIC DNA]</scope>
    <source>
        <strain evidence="3">KCTC 52490</strain>
    </source>
</reference>
<proteinExistence type="predicted"/>
<dbReference type="RefSeq" id="WP_381503409.1">
    <property type="nucleotide sequence ID" value="NZ_JBHUOM010000016.1"/>
</dbReference>